<comment type="caution">
    <text evidence="2">The sequence shown here is derived from an EMBL/GenBank/DDBJ whole genome shotgun (WGS) entry which is preliminary data.</text>
</comment>
<dbReference type="PANTHER" id="PTHR12496:SF0">
    <property type="entry name" value="METHYLTRANSFERASE DOMAIN-CONTAINING PROTEIN"/>
    <property type="match status" value="1"/>
</dbReference>
<dbReference type="AlphaFoldDB" id="A0AAN9VSV1"/>
<dbReference type="Pfam" id="PF13679">
    <property type="entry name" value="Methyltransf_32"/>
    <property type="match status" value="1"/>
</dbReference>
<dbReference type="SUPFAM" id="SSF53335">
    <property type="entry name" value="S-adenosyl-L-methionine-dependent methyltransferases"/>
    <property type="match status" value="1"/>
</dbReference>
<sequence length="474" mass="54794">MHLPVGYQNVREYFRDAMRFLSDYKWVYRYPMTGLLVHNVLGQIPPEWQIFLEHMSPTELTMLSNGYVQAHWPASLVLFLNKCKCLQLVDKIHTDEWKLSRELCRGLSPKKQHEVSRMISLVHQECQKLGIHNILDVGSGLGYLDLALHVEFGYKVLGLERNNTYTITASQKASSLCANCEAVSFYPCEVSHTTFEEIVHVMEKRLSRGHYPCTSRIQEENISDRLSKFHEVCMIGLHTCGDLSAVAVDLFMHTPQLRLMVLVPCCYHKLATLEEKDRCGPNVVNFPLSEELTNVLKEEFDGFEEYLGASFLRLASQESCRRWQHWTEEQHQQHSENLMSRAVLDLAAVKLGLVLKKKRRRCVRKTQRNNFESFIEDAMERYDFLLPNGVIATTEKHEEILKEMRTLWLQFKKFCNLAEAVTGLQAAMQTSVESVILIDRITALQEKQSQLTLDVVKVTDEELSPRCRALIVRK</sequence>
<evidence type="ECO:0000259" key="1">
    <source>
        <dbReference type="Pfam" id="PF13679"/>
    </source>
</evidence>
<evidence type="ECO:0000313" key="2">
    <source>
        <dbReference type="EMBL" id="KAK7862668.1"/>
    </source>
</evidence>
<evidence type="ECO:0000313" key="3">
    <source>
        <dbReference type="Proteomes" id="UP001378592"/>
    </source>
</evidence>
<proteinExistence type="predicted"/>
<gene>
    <name evidence="2" type="ORF">R5R35_009241</name>
</gene>
<dbReference type="InterPro" id="IPR029063">
    <property type="entry name" value="SAM-dependent_MTases_sf"/>
</dbReference>
<feature type="domain" description="Methyltransferase" evidence="1">
    <location>
        <begin position="110"/>
        <end position="272"/>
    </location>
</feature>
<accession>A0AAN9VSV1</accession>
<reference evidence="2 3" key="1">
    <citation type="submission" date="2024-03" db="EMBL/GenBank/DDBJ databases">
        <title>The genome assembly and annotation of the cricket Gryllus longicercus Weissman &amp; Gray.</title>
        <authorList>
            <person name="Szrajer S."/>
            <person name="Gray D."/>
            <person name="Ylla G."/>
        </authorList>
    </citation>
    <scope>NUCLEOTIDE SEQUENCE [LARGE SCALE GENOMIC DNA]</scope>
    <source>
        <strain evidence="2">DAG 2021-001</strain>
        <tissue evidence="2">Whole body minus gut</tissue>
    </source>
</reference>
<dbReference type="InterPro" id="IPR052220">
    <property type="entry name" value="METTL25"/>
</dbReference>
<organism evidence="2 3">
    <name type="scientific">Gryllus longicercus</name>
    <dbReference type="NCBI Taxonomy" id="2509291"/>
    <lineage>
        <taxon>Eukaryota</taxon>
        <taxon>Metazoa</taxon>
        <taxon>Ecdysozoa</taxon>
        <taxon>Arthropoda</taxon>
        <taxon>Hexapoda</taxon>
        <taxon>Insecta</taxon>
        <taxon>Pterygota</taxon>
        <taxon>Neoptera</taxon>
        <taxon>Polyneoptera</taxon>
        <taxon>Orthoptera</taxon>
        <taxon>Ensifera</taxon>
        <taxon>Gryllidea</taxon>
        <taxon>Grylloidea</taxon>
        <taxon>Gryllidae</taxon>
        <taxon>Gryllinae</taxon>
        <taxon>Gryllus</taxon>
    </lineage>
</organism>
<protein>
    <recommendedName>
        <fullName evidence="1">Methyltransferase domain-containing protein</fullName>
    </recommendedName>
</protein>
<keyword evidence="3" id="KW-1185">Reference proteome</keyword>
<dbReference type="Proteomes" id="UP001378592">
    <property type="component" value="Unassembled WGS sequence"/>
</dbReference>
<dbReference type="InterPro" id="IPR025714">
    <property type="entry name" value="Methyltranfer_dom"/>
</dbReference>
<dbReference type="EMBL" id="JAZDUA010000264">
    <property type="protein sequence ID" value="KAK7862668.1"/>
    <property type="molecule type" value="Genomic_DNA"/>
</dbReference>
<name>A0AAN9VSV1_9ORTH</name>
<dbReference type="PANTHER" id="PTHR12496">
    <property type="entry name" value="CGI-41 METHYLTRANSFERASE"/>
    <property type="match status" value="1"/>
</dbReference>